<keyword evidence="3" id="KW-0326">Glycosidase</keyword>
<evidence type="ECO:0000313" key="6">
    <source>
        <dbReference type="Proteomes" id="UP001148614"/>
    </source>
</evidence>
<proteinExistence type="inferred from homology"/>
<sequence>MAKAVSEDGCNVKGYMAWSLMDNFEWAEGYETRFGVTFVDYGNNQKRTPKKSALEMHKIFAEVMKTD</sequence>
<evidence type="ECO:0000256" key="4">
    <source>
        <dbReference type="RuleBase" id="RU003690"/>
    </source>
</evidence>
<evidence type="ECO:0000256" key="3">
    <source>
        <dbReference type="ARBA" id="ARBA00023295"/>
    </source>
</evidence>
<dbReference type="VEuPathDB" id="FungiDB:F4678DRAFT_461057"/>
<dbReference type="PANTHER" id="PTHR10353:SF36">
    <property type="entry name" value="LP05116P"/>
    <property type="match status" value="1"/>
</dbReference>
<dbReference type="Proteomes" id="UP001148614">
    <property type="component" value="Unassembled WGS sequence"/>
</dbReference>
<name>A0A9W8NL94_9PEZI</name>
<dbReference type="GO" id="GO:0008422">
    <property type="term" value="F:beta-glucosidase activity"/>
    <property type="evidence" value="ECO:0007669"/>
    <property type="project" value="TreeGrafter"/>
</dbReference>
<dbReference type="PRINTS" id="PR00131">
    <property type="entry name" value="GLHYDRLASE1"/>
</dbReference>
<dbReference type="Pfam" id="PF00232">
    <property type="entry name" value="Glyco_hydro_1"/>
    <property type="match status" value="1"/>
</dbReference>
<dbReference type="InterPro" id="IPR017853">
    <property type="entry name" value="GH"/>
</dbReference>
<keyword evidence="2" id="KW-0378">Hydrolase</keyword>
<dbReference type="AlphaFoldDB" id="A0A9W8NL94"/>
<dbReference type="PANTHER" id="PTHR10353">
    <property type="entry name" value="GLYCOSYL HYDROLASE"/>
    <property type="match status" value="1"/>
</dbReference>
<keyword evidence="6" id="KW-1185">Reference proteome</keyword>
<comment type="similarity">
    <text evidence="1 4">Belongs to the glycosyl hydrolase 1 family.</text>
</comment>
<evidence type="ECO:0000256" key="2">
    <source>
        <dbReference type="ARBA" id="ARBA00022801"/>
    </source>
</evidence>
<reference evidence="5" key="1">
    <citation type="submission" date="2022-07" db="EMBL/GenBank/DDBJ databases">
        <title>Genome Sequence of Xylaria arbuscula.</title>
        <authorList>
            <person name="Buettner E."/>
        </authorList>
    </citation>
    <scope>NUCLEOTIDE SEQUENCE</scope>
    <source>
        <strain evidence="5">VT107</strain>
    </source>
</reference>
<dbReference type="InterPro" id="IPR001360">
    <property type="entry name" value="Glyco_hydro_1"/>
</dbReference>
<gene>
    <name evidence="5" type="ORF">NPX13_g1638</name>
</gene>
<evidence type="ECO:0000313" key="5">
    <source>
        <dbReference type="EMBL" id="KAJ3578924.1"/>
    </source>
</evidence>
<dbReference type="GO" id="GO:0005975">
    <property type="term" value="P:carbohydrate metabolic process"/>
    <property type="evidence" value="ECO:0007669"/>
    <property type="project" value="InterPro"/>
</dbReference>
<accession>A0A9W8NL94</accession>
<dbReference type="EMBL" id="JANPWZ010000154">
    <property type="protein sequence ID" value="KAJ3578924.1"/>
    <property type="molecule type" value="Genomic_DNA"/>
</dbReference>
<dbReference type="Gene3D" id="3.20.20.80">
    <property type="entry name" value="Glycosidases"/>
    <property type="match status" value="1"/>
</dbReference>
<protein>
    <submittedName>
        <fullName evidence="5">Uncharacterized protein</fullName>
    </submittedName>
</protein>
<dbReference type="SUPFAM" id="SSF51445">
    <property type="entry name" value="(Trans)glycosidases"/>
    <property type="match status" value="1"/>
</dbReference>
<comment type="caution">
    <text evidence="5">The sequence shown here is derived from an EMBL/GenBank/DDBJ whole genome shotgun (WGS) entry which is preliminary data.</text>
</comment>
<organism evidence="5 6">
    <name type="scientific">Xylaria arbuscula</name>
    <dbReference type="NCBI Taxonomy" id="114810"/>
    <lineage>
        <taxon>Eukaryota</taxon>
        <taxon>Fungi</taxon>
        <taxon>Dikarya</taxon>
        <taxon>Ascomycota</taxon>
        <taxon>Pezizomycotina</taxon>
        <taxon>Sordariomycetes</taxon>
        <taxon>Xylariomycetidae</taxon>
        <taxon>Xylariales</taxon>
        <taxon>Xylariaceae</taxon>
        <taxon>Xylaria</taxon>
    </lineage>
</organism>
<evidence type="ECO:0000256" key="1">
    <source>
        <dbReference type="ARBA" id="ARBA00010838"/>
    </source>
</evidence>